<name>A0A2K3MT93_TRIPR</name>
<dbReference type="ExpressionAtlas" id="A0A2K3MT93">
    <property type="expression patterns" value="baseline"/>
</dbReference>
<sequence length="295" mass="32840">MWPASITSTPNPSFFLFLPSINTKTKPSLFHPHIFNPSPTLCRSVSSDFNGWDHLDAPVRPTTTNDKGRFYAAAAAFLGVGTSMAILLATLSLSRKGFKIQFTSPLQGMWSTTTNCDQNEAVEFDESNEDAAVAVTQTVTSEATEKPGRVTVPVSVDSTQEEALSILKKLKIIEDDAEANELCTRREFARWLVKLNSCLERNPKHRIATIVSLSGLIVTAFDDINVDDPDFQYIQVLAEAGVVPSKLSWQNSSNGYGSDYKEGIYFFPDRFVSRQDLMEWRTPLEYGFFSAIIDQ</sequence>
<feature type="non-terminal residue" evidence="2">
    <location>
        <position position="295"/>
    </location>
</feature>
<evidence type="ECO:0000313" key="3">
    <source>
        <dbReference type="EMBL" id="PNX94280.1"/>
    </source>
</evidence>
<dbReference type="EMBL" id="ASHM01012327">
    <property type="protein sequence ID" value="PNX94280.1"/>
    <property type="molecule type" value="Genomic_DNA"/>
</dbReference>
<keyword evidence="1" id="KW-0812">Transmembrane</keyword>
<keyword evidence="1" id="KW-1133">Transmembrane helix</keyword>
<gene>
    <name evidence="2" type="ORF">L195_g017206</name>
    <name evidence="3" type="ORF">L195_g017453</name>
</gene>
<proteinExistence type="predicted"/>
<dbReference type="PANTHER" id="PTHR33740:SF1">
    <property type="entry name" value="SLH DOMAIN PROTEIN"/>
    <property type="match status" value="1"/>
</dbReference>
<feature type="transmembrane region" description="Helical" evidence="1">
    <location>
        <begin position="70"/>
        <end position="91"/>
    </location>
</feature>
<evidence type="ECO:0000256" key="1">
    <source>
        <dbReference type="SAM" id="Phobius"/>
    </source>
</evidence>
<evidence type="ECO:0008006" key="5">
    <source>
        <dbReference type="Google" id="ProtNLM"/>
    </source>
</evidence>
<dbReference type="PANTHER" id="PTHR33740">
    <property type="entry name" value="GPI-ANCHORED ADHESIN-LIKE PROTEIN"/>
    <property type="match status" value="1"/>
</dbReference>
<accession>A0A2K3MT93</accession>
<dbReference type="Proteomes" id="UP000236291">
    <property type="component" value="Unassembled WGS sequence"/>
</dbReference>
<reference evidence="2 4" key="2">
    <citation type="journal article" date="2017" name="Front. Plant Sci.">
        <title>Gene Classification and Mining of Molecular Markers Useful in Red Clover (Trifolium pratense) Breeding.</title>
        <authorList>
            <person name="Istvanek J."/>
            <person name="Dluhosova J."/>
            <person name="Dluhos P."/>
            <person name="Patkova L."/>
            <person name="Nedelnik J."/>
            <person name="Repkova J."/>
        </authorList>
    </citation>
    <scope>NUCLEOTIDE SEQUENCE [LARGE SCALE GENOMIC DNA]</scope>
    <source>
        <strain evidence="4">cv. Tatra</strain>
        <tissue evidence="2">Young leaves</tissue>
    </source>
</reference>
<evidence type="ECO:0000313" key="4">
    <source>
        <dbReference type="Proteomes" id="UP000236291"/>
    </source>
</evidence>
<dbReference type="EMBL" id="ASHM01012086">
    <property type="protein sequence ID" value="PNX94040.1"/>
    <property type="molecule type" value="Genomic_DNA"/>
</dbReference>
<protein>
    <recommendedName>
        <fullName evidence="5">SLH domain-containing protein</fullName>
    </recommendedName>
</protein>
<dbReference type="STRING" id="57577.A0A2K3MT93"/>
<evidence type="ECO:0000313" key="2">
    <source>
        <dbReference type="EMBL" id="PNX94040.1"/>
    </source>
</evidence>
<comment type="caution">
    <text evidence="2">The sequence shown here is derived from an EMBL/GenBank/DDBJ whole genome shotgun (WGS) entry which is preliminary data.</text>
</comment>
<reference evidence="2 4" key="1">
    <citation type="journal article" date="2014" name="Am. J. Bot.">
        <title>Genome assembly and annotation for red clover (Trifolium pratense; Fabaceae).</title>
        <authorList>
            <person name="Istvanek J."/>
            <person name="Jaros M."/>
            <person name="Krenek A."/>
            <person name="Repkova J."/>
        </authorList>
    </citation>
    <scope>NUCLEOTIDE SEQUENCE [LARGE SCALE GENOMIC DNA]</scope>
    <source>
        <strain evidence="4">cv. Tatra</strain>
        <tissue evidence="2">Young leaves</tissue>
    </source>
</reference>
<dbReference type="AlphaFoldDB" id="A0A2K3MT93"/>
<keyword evidence="1" id="KW-0472">Membrane</keyword>
<organism evidence="2 4">
    <name type="scientific">Trifolium pratense</name>
    <name type="common">Red clover</name>
    <dbReference type="NCBI Taxonomy" id="57577"/>
    <lineage>
        <taxon>Eukaryota</taxon>
        <taxon>Viridiplantae</taxon>
        <taxon>Streptophyta</taxon>
        <taxon>Embryophyta</taxon>
        <taxon>Tracheophyta</taxon>
        <taxon>Spermatophyta</taxon>
        <taxon>Magnoliopsida</taxon>
        <taxon>eudicotyledons</taxon>
        <taxon>Gunneridae</taxon>
        <taxon>Pentapetalae</taxon>
        <taxon>rosids</taxon>
        <taxon>fabids</taxon>
        <taxon>Fabales</taxon>
        <taxon>Fabaceae</taxon>
        <taxon>Papilionoideae</taxon>
        <taxon>50 kb inversion clade</taxon>
        <taxon>NPAAA clade</taxon>
        <taxon>Hologalegina</taxon>
        <taxon>IRL clade</taxon>
        <taxon>Trifolieae</taxon>
        <taxon>Trifolium</taxon>
    </lineage>
</organism>